<protein>
    <submittedName>
        <fullName evidence="1">Uncharacterized protein</fullName>
    </submittedName>
</protein>
<proteinExistence type="predicted"/>
<comment type="caution">
    <text evidence="1">The sequence shown here is derived from an EMBL/GenBank/DDBJ whole genome shotgun (WGS) entry which is preliminary data.</text>
</comment>
<evidence type="ECO:0000313" key="1">
    <source>
        <dbReference type="EMBL" id="MEH1547768.1"/>
    </source>
</evidence>
<dbReference type="RefSeq" id="WP_252909484.1">
    <property type="nucleotide sequence ID" value="NZ_JAHDTX010000025.1"/>
</dbReference>
<dbReference type="AlphaFoldDB" id="A0AB35XPP4"/>
<evidence type="ECO:0000313" key="2">
    <source>
        <dbReference type="Proteomes" id="UP001309299"/>
    </source>
</evidence>
<organism evidence="1 2">
    <name type="scientific">Cutibacterium avidum</name>
    <dbReference type="NCBI Taxonomy" id="33010"/>
    <lineage>
        <taxon>Bacteria</taxon>
        <taxon>Bacillati</taxon>
        <taxon>Actinomycetota</taxon>
        <taxon>Actinomycetes</taxon>
        <taxon>Propionibacteriales</taxon>
        <taxon>Propionibacteriaceae</taxon>
        <taxon>Cutibacterium</taxon>
    </lineage>
</organism>
<name>A0AB35XPP4_9ACTN</name>
<sequence>MTSTAGDLYTCLYIDRGGLLTTGQPDHLQDLVVLQPGQFLRRAINLVDSNWQGFATSPDAGGLPDY</sequence>
<gene>
    <name evidence="1" type="ORF">V7F78_12365</name>
</gene>
<reference evidence="1" key="1">
    <citation type="submission" date="2024-02" db="EMBL/GenBank/DDBJ databases">
        <title>Bacterial skin colonization with Propionibacterium avidum as a risk factor for Periprosthetic Joint Infections - a single-center prospective study.</title>
        <authorList>
            <person name="Achermann Y."/>
        </authorList>
    </citation>
    <scope>NUCLEOTIDE SEQUENCE</scope>
    <source>
        <strain evidence="1">PAVI-2017310195</strain>
    </source>
</reference>
<dbReference type="Proteomes" id="UP001309299">
    <property type="component" value="Unassembled WGS sequence"/>
</dbReference>
<accession>A0AB35XPP4</accession>
<dbReference type="EMBL" id="JBAKUA010000032">
    <property type="protein sequence ID" value="MEH1547768.1"/>
    <property type="molecule type" value="Genomic_DNA"/>
</dbReference>